<sequence>MGAVAPLTSSLGGGGTLPWRPTTTDRVGMVTLATLPSMGPSPSWPRLAKGPANQAEGTQSRRHRGSRGGTGGARALPPTTTRRSLCFPFHDCPTGQGAS</sequence>
<evidence type="ECO:0000256" key="1">
    <source>
        <dbReference type="SAM" id="MobiDB-lite"/>
    </source>
</evidence>
<accession>A0AAP0HQD4</accession>
<proteinExistence type="predicted"/>
<evidence type="ECO:0000313" key="3">
    <source>
        <dbReference type="Proteomes" id="UP001420932"/>
    </source>
</evidence>
<feature type="region of interest" description="Disordered" evidence="1">
    <location>
        <begin position="1"/>
        <end position="99"/>
    </location>
</feature>
<gene>
    <name evidence="2" type="ORF">Syun_027612</name>
</gene>
<dbReference type="Proteomes" id="UP001420932">
    <property type="component" value="Unassembled WGS sequence"/>
</dbReference>
<reference evidence="2 3" key="1">
    <citation type="submission" date="2024-01" db="EMBL/GenBank/DDBJ databases">
        <title>Genome assemblies of Stephania.</title>
        <authorList>
            <person name="Yang L."/>
        </authorList>
    </citation>
    <scope>NUCLEOTIDE SEQUENCE [LARGE SCALE GENOMIC DNA]</scope>
    <source>
        <strain evidence="2">YNDBR</strain>
        <tissue evidence="2">Leaf</tissue>
    </source>
</reference>
<keyword evidence="3" id="KW-1185">Reference proteome</keyword>
<organism evidence="2 3">
    <name type="scientific">Stephania yunnanensis</name>
    <dbReference type="NCBI Taxonomy" id="152371"/>
    <lineage>
        <taxon>Eukaryota</taxon>
        <taxon>Viridiplantae</taxon>
        <taxon>Streptophyta</taxon>
        <taxon>Embryophyta</taxon>
        <taxon>Tracheophyta</taxon>
        <taxon>Spermatophyta</taxon>
        <taxon>Magnoliopsida</taxon>
        <taxon>Ranunculales</taxon>
        <taxon>Menispermaceae</taxon>
        <taxon>Menispermoideae</taxon>
        <taxon>Cissampelideae</taxon>
        <taxon>Stephania</taxon>
    </lineage>
</organism>
<evidence type="ECO:0000313" key="2">
    <source>
        <dbReference type="EMBL" id="KAK9092701.1"/>
    </source>
</evidence>
<comment type="caution">
    <text evidence="2">The sequence shown here is derived from an EMBL/GenBank/DDBJ whole genome shotgun (WGS) entry which is preliminary data.</text>
</comment>
<name>A0AAP0HQD4_9MAGN</name>
<protein>
    <submittedName>
        <fullName evidence="2">Uncharacterized protein</fullName>
    </submittedName>
</protein>
<dbReference type="EMBL" id="JBBNAF010000012">
    <property type="protein sequence ID" value="KAK9092701.1"/>
    <property type="molecule type" value="Genomic_DNA"/>
</dbReference>
<dbReference type="AlphaFoldDB" id="A0AAP0HQD4"/>